<sequence>MLRAVLITGISGSGKSVALRMLEDAGYTCVDNLPVRFLHEFVANAHTDGLSRVAVAVDARSPGAIADIPRIVLALKRLGVQLRVVFLDANTTTIVQRYSETRRRHPLTERLDTEGRPASLHDCILAERQLLGPLREQEHVIDTSGLTAGQLRQWVRDLVDAEPHPLVLTFESFAYKSGVPLGADLVFDARCLPNPFYDPVLRPLTGRDEAVANWLAKSPLVHEFLADIEGFVARWLPRYAQDTRAYLTVAIGCTGGQHRSVYLVERLAEAFGKHRGAVLIRHRAQVGAAFLRAVEA</sequence>
<feature type="domain" description="RapZ-like N-terminal" evidence="5">
    <location>
        <begin position="4"/>
        <end position="158"/>
    </location>
</feature>
<protein>
    <submittedName>
        <fullName evidence="7">RNase adapter RapZ</fullName>
    </submittedName>
</protein>
<dbReference type="GO" id="GO:0005525">
    <property type="term" value="F:GTP binding"/>
    <property type="evidence" value="ECO:0007669"/>
    <property type="project" value="UniProtKB-UniRule"/>
</dbReference>
<evidence type="ECO:0000256" key="2">
    <source>
        <dbReference type="ARBA" id="ARBA00022840"/>
    </source>
</evidence>
<feature type="domain" description="RapZ C-terminal" evidence="6">
    <location>
        <begin position="167"/>
        <end position="284"/>
    </location>
</feature>
<dbReference type="HAMAP" id="MF_00636">
    <property type="entry name" value="RapZ_like"/>
    <property type="match status" value="1"/>
</dbReference>
<dbReference type="Pfam" id="PF03668">
    <property type="entry name" value="RapZ-like_N"/>
    <property type="match status" value="1"/>
</dbReference>
<comment type="caution">
    <text evidence="7">The sequence shown here is derived from an EMBL/GenBank/DDBJ whole genome shotgun (WGS) entry which is preliminary data.</text>
</comment>
<dbReference type="GO" id="GO:0005524">
    <property type="term" value="F:ATP binding"/>
    <property type="evidence" value="ECO:0007669"/>
    <property type="project" value="UniProtKB-UniRule"/>
</dbReference>
<proteinExistence type="inferred from homology"/>
<dbReference type="PANTHER" id="PTHR30448">
    <property type="entry name" value="RNASE ADAPTER PROTEIN RAPZ"/>
    <property type="match status" value="1"/>
</dbReference>
<dbReference type="PANTHER" id="PTHR30448:SF0">
    <property type="entry name" value="RNASE ADAPTER PROTEIN RAPZ"/>
    <property type="match status" value="1"/>
</dbReference>
<gene>
    <name evidence="7" type="primary">rapZ</name>
    <name evidence="7" type="ORF">FOZ76_26610</name>
</gene>
<dbReference type="InterPro" id="IPR027417">
    <property type="entry name" value="P-loop_NTPase"/>
</dbReference>
<keyword evidence="2 4" id="KW-0067">ATP-binding</keyword>
<evidence type="ECO:0000313" key="8">
    <source>
        <dbReference type="Proteomes" id="UP000318405"/>
    </source>
</evidence>
<reference evidence="7 8" key="1">
    <citation type="submission" date="2019-07" db="EMBL/GenBank/DDBJ databases">
        <title>Qingshengfaniella alkalisoli gen. nov., sp. nov., isolated from saline soil.</title>
        <authorList>
            <person name="Xu L."/>
            <person name="Huang X.-X."/>
            <person name="Sun J.-Q."/>
        </authorList>
    </citation>
    <scope>NUCLEOTIDE SEQUENCE [LARGE SCALE GENOMIC DNA]</scope>
    <source>
        <strain evidence="7 8">DSM 27279</strain>
    </source>
</reference>
<keyword evidence="1 4" id="KW-0547">Nucleotide-binding</keyword>
<dbReference type="Proteomes" id="UP000318405">
    <property type="component" value="Unassembled WGS sequence"/>
</dbReference>
<dbReference type="SUPFAM" id="SSF52540">
    <property type="entry name" value="P-loop containing nucleoside triphosphate hydrolases"/>
    <property type="match status" value="1"/>
</dbReference>
<dbReference type="EMBL" id="VLTJ01000044">
    <property type="protein sequence ID" value="TSH88530.1"/>
    <property type="molecule type" value="Genomic_DNA"/>
</dbReference>
<accession>A0A556A6K8</accession>
<dbReference type="InterPro" id="IPR053930">
    <property type="entry name" value="RapZ-like_N"/>
</dbReference>
<dbReference type="RefSeq" id="WP_143951331.1">
    <property type="nucleotide sequence ID" value="NZ_BAABMB010000002.1"/>
</dbReference>
<dbReference type="NCBIfam" id="NF003828">
    <property type="entry name" value="PRK05416.1"/>
    <property type="match status" value="1"/>
</dbReference>
<dbReference type="Pfam" id="PF22740">
    <property type="entry name" value="PapZ_C"/>
    <property type="match status" value="1"/>
</dbReference>
<dbReference type="InterPro" id="IPR005337">
    <property type="entry name" value="RapZ-like"/>
</dbReference>
<dbReference type="AlphaFoldDB" id="A0A556A6K8"/>
<keyword evidence="8" id="KW-1185">Reference proteome</keyword>
<evidence type="ECO:0000256" key="3">
    <source>
        <dbReference type="ARBA" id="ARBA00023134"/>
    </source>
</evidence>
<feature type="binding site" evidence="4">
    <location>
        <begin position="9"/>
        <end position="16"/>
    </location>
    <ligand>
        <name>ATP</name>
        <dbReference type="ChEBI" id="CHEBI:30616"/>
    </ligand>
</feature>
<feature type="binding site" evidence="4">
    <location>
        <begin position="58"/>
        <end position="61"/>
    </location>
    <ligand>
        <name>GTP</name>
        <dbReference type="ChEBI" id="CHEBI:37565"/>
    </ligand>
</feature>
<keyword evidence="3 4" id="KW-0342">GTP-binding</keyword>
<name>A0A556A6K8_9BURK</name>
<organism evidence="7 8">
    <name type="scientific">Verticiella sediminum</name>
    <dbReference type="NCBI Taxonomy" id="1247510"/>
    <lineage>
        <taxon>Bacteria</taxon>
        <taxon>Pseudomonadati</taxon>
        <taxon>Pseudomonadota</taxon>
        <taxon>Betaproteobacteria</taxon>
        <taxon>Burkholderiales</taxon>
        <taxon>Alcaligenaceae</taxon>
        <taxon>Verticiella</taxon>
    </lineage>
</organism>
<evidence type="ECO:0000256" key="4">
    <source>
        <dbReference type="HAMAP-Rule" id="MF_00636"/>
    </source>
</evidence>
<dbReference type="PIRSF" id="PIRSF005052">
    <property type="entry name" value="P-loopkin"/>
    <property type="match status" value="1"/>
</dbReference>
<evidence type="ECO:0000313" key="7">
    <source>
        <dbReference type="EMBL" id="TSH88530.1"/>
    </source>
</evidence>
<evidence type="ECO:0000256" key="1">
    <source>
        <dbReference type="ARBA" id="ARBA00022741"/>
    </source>
</evidence>
<evidence type="ECO:0000259" key="5">
    <source>
        <dbReference type="Pfam" id="PF03668"/>
    </source>
</evidence>
<dbReference type="InterPro" id="IPR053931">
    <property type="entry name" value="RapZ_C"/>
</dbReference>
<evidence type="ECO:0000259" key="6">
    <source>
        <dbReference type="Pfam" id="PF22740"/>
    </source>
</evidence>
<dbReference type="OrthoDB" id="9784461at2"/>
<dbReference type="Gene3D" id="3.40.50.300">
    <property type="entry name" value="P-loop containing nucleotide triphosphate hydrolases"/>
    <property type="match status" value="1"/>
</dbReference>